<feature type="compositionally biased region" description="Polar residues" evidence="5">
    <location>
        <begin position="69"/>
        <end position="82"/>
    </location>
</feature>
<feature type="transmembrane region" description="Helical" evidence="6">
    <location>
        <begin position="334"/>
        <end position="358"/>
    </location>
</feature>
<dbReference type="Proteomes" id="UP000014500">
    <property type="component" value="Unassembled WGS sequence"/>
</dbReference>
<sequence>MNVSNVRKISGMRDDSTHDLVTSDVLDLNYQYMENEQTLKVMDKSLVENAAYNQNHGSTKKTGDEEHGNNTPVTPNNLATSPVNDAHGSTITLESMFSLRKIKHPTTNCETMMHLLKGNIGTGILAIPEALKHSGLTVGTIGILLIGVVCIHCMHMLVRCAHALSIREQVSSLDYMDVAQVSFKTGPKSLQRGHKFIRVLTIILLCVTQLGFCCVYMLFVSTNLKQAFDFFTHSDWPHQAYMAMFLPILILLTFVRTLKHLSIASAAANVLSVGSFCILFYLIVKDLPPSSSRKAFATWSQLPLWFGIAVYSYEGISLVLPVENKMKTPQDFGGLTGVLNTAMVIVACMYTAVGFYGYLRYGDDVLGSVTLNLPKDALGLSVRLAYALAIFLTYLVQFYVPIQIMWPIIEKRLPGRVQVYNNVLEYAFRAFMVLLTFTLAASLTEKSLGALISLVGAVSGSYLTVILPPVLELVTFWEHGISKPTIVKDVLIFTLGVLGFATGTYASIIAI</sequence>
<dbReference type="PANTHER" id="PTHR22950">
    <property type="entry name" value="AMINO ACID TRANSPORTER"/>
    <property type="match status" value="1"/>
</dbReference>
<evidence type="ECO:0000256" key="5">
    <source>
        <dbReference type="SAM" id="MobiDB-lite"/>
    </source>
</evidence>
<dbReference type="InterPro" id="IPR013057">
    <property type="entry name" value="AA_transpt_TM"/>
</dbReference>
<dbReference type="Pfam" id="PF01490">
    <property type="entry name" value="Aa_trans"/>
    <property type="match status" value="1"/>
</dbReference>
<evidence type="ECO:0000256" key="4">
    <source>
        <dbReference type="ARBA" id="ARBA00023136"/>
    </source>
</evidence>
<feature type="transmembrane region" description="Helical" evidence="6">
    <location>
        <begin position="490"/>
        <end position="510"/>
    </location>
</feature>
<accession>T1J4P4</accession>
<dbReference type="EMBL" id="JH431846">
    <property type="status" value="NOT_ANNOTATED_CDS"/>
    <property type="molecule type" value="Genomic_DNA"/>
</dbReference>
<protein>
    <recommendedName>
        <fullName evidence="7">Amino acid transporter transmembrane domain-containing protein</fullName>
    </recommendedName>
</protein>
<evidence type="ECO:0000256" key="2">
    <source>
        <dbReference type="ARBA" id="ARBA00022692"/>
    </source>
</evidence>
<feature type="transmembrane region" description="Helical" evidence="6">
    <location>
        <begin position="304"/>
        <end position="322"/>
    </location>
</feature>
<name>T1J4P4_STRMM</name>
<reference evidence="8" key="2">
    <citation type="submission" date="2015-02" db="UniProtKB">
        <authorList>
            <consortium name="EnsemblMetazoa"/>
        </authorList>
    </citation>
    <scope>IDENTIFICATION</scope>
</reference>
<dbReference type="EnsemblMetazoa" id="SMAR008586-RA">
    <property type="protein sequence ID" value="SMAR008586-PA"/>
    <property type="gene ID" value="SMAR008586"/>
</dbReference>
<feature type="transmembrane region" description="Helical" evidence="6">
    <location>
        <begin position="262"/>
        <end position="284"/>
    </location>
</feature>
<dbReference type="OMA" id="WIRNISK"/>
<dbReference type="AlphaFoldDB" id="T1J4P4"/>
<dbReference type="GO" id="GO:0015179">
    <property type="term" value="F:L-amino acid transmembrane transporter activity"/>
    <property type="evidence" value="ECO:0007669"/>
    <property type="project" value="TreeGrafter"/>
</dbReference>
<comment type="subcellular location">
    <subcellularLocation>
        <location evidence="1">Membrane</location>
        <topology evidence="1">Multi-pass membrane protein</topology>
    </subcellularLocation>
</comment>
<keyword evidence="9" id="KW-1185">Reference proteome</keyword>
<feature type="transmembrane region" description="Helical" evidence="6">
    <location>
        <begin position="196"/>
        <end position="219"/>
    </location>
</feature>
<dbReference type="STRING" id="126957.T1J4P4"/>
<keyword evidence="4 6" id="KW-0472">Membrane</keyword>
<dbReference type="PhylomeDB" id="T1J4P4"/>
<feature type="transmembrane region" description="Helical" evidence="6">
    <location>
        <begin position="449"/>
        <end position="470"/>
    </location>
</feature>
<evidence type="ECO:0000256" key="3">
    <source>
        <dbReference type="ARBA" id="ARBA00022989"/>
    </source>
</evidence>
<feature type="domain" description="Amino acid transporter transmembrane" evidence="7">
    <location>
        <begin position="105"/>
        <end position="509"/>
    </location>
</feature>
<dbReference type="eggNOG" id="KOG1304">
    <property type="taxonomic scope" value="Eukaryota"/>
</dbReference>
<feature type="region of interest" description="Disordered" evidence="5">
    <location>
        <begin position="55"/>
        <end position="82"/>
    </location>
</feature>
<organism evidence="8 9">
    <name type="scientific">Strigamia maritima</name>
    <name type="common">European centipede</name>
    <name type="synonym">Geophilus maritimus</name>
    <dbReference type="NCBI Taxonomy" id="126957"/>
    <lineage>
        <taxon>Eukaryota</taxon>
        <taxon>Metazoa</taxon>
        <taxon>Ecdysozoa</taxon>
        <taxon>Arthropoda</taxon>
        <taxon>Myriapoda</taxon>
        <taxon>Chilopoda</taxon>
        <taxon>Pleurostigmophora</taxon>
        <taxon>Geophilomorpha</taxon>
        <taxon>Linotaeniidae</taxon>
        <taxon>Strigamia</taxon>
    </lineage>
</organism>
<keyword evidence="3 6" id="KW-1133">Transmembrane helix</keyword>
<evidence type="ECO:0000259" key="7">
    <source>
        <dbReference type="Pfam" id="PF01490"/>
    </source>
</evidence>
<evidence type="ECO:0000313" key="9">
    <source>
        <dbReference type="Proteomes" id="UP000014500"/>
    </source>
</evidence>
<proteinExistence type="predicted"/>
<dbReference type="GO" id="GO:0005774">
    <property type="term" value="C:vacuolar membrane"/>
    <property type="evidence" value="ECO:0007669"/>
    <property type="project" value="TreeGrafter"/>
</dbReference>
<feature type="transmembrane region" description="Helical" evidence="6">
    <location>
        <begin position="423"/>
        <end position="443"/>
    </location>
</feature>
<evidence type="ECO:0000256" key="6">
    <source>
        <dbReference type="SAM" id="Phobius"/>
    </source>
</evidence>
<dbReference type="HOGENOM" id="CLU_009646_0_1_1"/>
<feature type="transmembrane region" description="Helical" evidence="6">
    <location>
        <begin position="239"/>
        <end position="255"/>
    </location>
</feature>
<keyword evidence="2 6" id="KW-0812">Transmembrane</keyword>
<feature type="transmembrane region" description="Helical" evidence="6">
    <location>
        <begin position="136"/>
        <end position="158"/>
    </location>
</feature>
<dbReference type="PANTHER" id="PTHR22950:SF349">
    <property type="entry name" value="AMINO ACID TRANSPORTER TRANSMEMBRANE DOMAIN-CONTAINING PROTEIN"/>
    <property type="match status" value="1"/>
</dbReference>
<evidence type="ECO:0000313" key="8">
    <source>
        <dbReference type="EnsemblMetazoa" id="SMAR008586-PA"/>
    </source>
</evidence>
<evidence type="ECO:0000256" key="1">
    <source>
        <dbReference type="ARBA" id="ARBA00004141"/>
    </source>
</evidence>
<reference evidence="9" key="1">
    <citation type="submission" date="2011-05" db="EMBL/GenBank/DDBJ databases">
        <authorList>
            <person name="Richards S.R."/>
            <person name="Qu J."/>
            <person name="Jiang H."/>
            <person name="Jhangiani S.N."/>
            <person name="Agravi P."/>
            <person name="Goodspeed R."/>
            <person name="Gross S."/>
            <person name="Mandapat C."/>
            <person name="Jackson L."/>
            <person name="Mathew T."/>
            <person name="Pu L."/>
            <person name="Thornton R."/>
            <person name="Saada N."/>
            <person name="Wilczek-Boney K.B."/>
            <person name="Lee S."/>
            <person name="Kovar C."/>
            <person name="Wu Y."/>
            <person name="Scherer S.E."/>
            <person name="Worley K.C."/>
            <person name="Muzny D.M."/>
            <person name="Gibbs R."/>
        </authorList>
    </citation>
    <scope>NUCLEOTIDE SEQUENCE</scope>
    <source>
        <strain evidence="9">Brora</strain>
    </source>
</reference>
<feature type="transmembrane region" description="Helical" evidence="6">
    <location>
        <begin position="378"/>
        <end position="402"/>
    </location>
</feature>